<organism evidence="2 3">
    <name type="scientific">Elysia crispata</name>
    <name type="common">lettuce slug</name>
    <dbReference type="NCBI Taxonomy" id="231223"/>
    <lineage>
        <taxon>Eukaryota</taxon>
        <taxon>Metazoa</taxon>
        <taxon>Spiralia</taxon>
        <taxon>Lophotrochozoa</taxon>
        <taxon>Mollusca</taxon>
        <taxon>Gastropoda</taxon>
        <taxon>Heterobranchia</taxon>
        <taxon>Euthyneura</taxon>
        <taxon>Panpulmonata</taxon>
        <taxon>Sacoglossa</taxon>
        <taxon>Placobranchoidea</taxon>
        <taxon>Plakobranchidae</taxon>
        <taxon>Elysia</taxon>
    </lineage>
</organism>
<proteinExistence type="predicted"/>
<protein>
    <submittedName>
        <fullName evidence="2">Uncharacterized protein</fullName>
    </submittedName>
</protein>
<accession>A0AAE1DAA5</accession>
<dbReference type="AlphaFoldDB" id="A0AAE1DAA5"/>
<evidence type="ECO:0000313" key="2">
    <source>
        <dbReference type="EMBL" id="KAK3762525.1"/>
    </source>
</evidence>
<keyword evidence="3" id="KW-1185">Reference proteome</keyword>
<dbReference type="EMBL" id="JAWDGP010004704">
    <property type="protein sequence ID" value="KAK3762525.1"/>
    <property type="molecule type" value="Genomic_DNA"/>
</dbReference>
<gene>
    <name evidence="2" type="ORF">RRG08_065523</name>
</gene>
<reference evidence="2" key="1">
    <citation type="journal article" date="2023" name="G3 (Bethesda)">
        <title>A reference genome for the long-term kleptoplast-retaining sea slug Elysia crispata morphotype clarki.</title>
        <authorList>
            <person name="Eastman K.E."/>
            <person name="Pendleton A.L."/>
            <person name="Shaikh M.A."/>
            <person name="Suttiyut T."/>
            <person name="Ogas R."/>
            <person name="Tomko P."/>
            <person name="Gavelis G."/>
            <person name="Widhalm J.R."/>
            <person name="Wisecaver J.H."/>
        </authorList>
    </citation>
    <scope>NUCLEOTIDE SEQUENCE</scope>
    <source>
        <strain evidence="2">ECLA1</strain>
    </source>
</reference>
<keyword evidence="1" id="KW-1133">Transmembrane helix</keyword>
<comment type="caution">
    <text evidence="2">The sequence shown here is derived from an EMBL/GenBank/DDBJ whole genome shotgun (WGS) entry which is preliminary data.</text>
</comment>
<name>A0AAE1DAA5_9GAST</name>
<evidence type="ECO:0000313" key="3">
    <source>
        <dbReference type="Proteomes" id="UP001283361"/>
    </source>
</evidence>
<keyword evidence="1" id="KW-0812">Transmembrane</keyword>
<keyword evidence="1" id="KW-0472">Membrane</keyword>
<dbReference type="Proteomes" id="UP001283361">
    <property type="component" value="Unassembled WGS sequence"/>
</dbReference>
<evidence type="ECO:0000256" key="1">
    <source>
        <dbReference type="SAM" id="Phobius"/>
    </source>
</evidence>
<sequence length="131" mass="14548">MSITDPRIWRRSGQLSANDTGGWVIISLALTPWSVRWFSVIRTGSIAHEAWKWKLYAARKASSWAQTTTGRWTLTRSGDHQEIPKAARCQSPKSLDKLVLSVSVATLLAAIAFGLIISGSFVPRWARPLNT</sequence>
<feature type="transmembrane region" description="Helical" evidence="1">
    <location>
        <begin position="98"/>
        <end position="122"/>
    </location>
</feature>